<evidence type="ECO:0000256" key="11">
    <source>
        <dbReference type="ARBA" id="ARBA00023015"/>
    </source>
</evidence>
<dbReference type="CDD" id="cd18793">
    <property type="entry name" value="SF2_C_SNF"/>
    <property type="match status" value="1"/>
</dbReference>
<accession>A0AA88XL11</accession>
<name>A0AA88XL11_PINIB</name>
<dbReference type="PROSITE" id="PS51194">
    <property type="entry name" value="HELICASE_CTER"/>
    <property type="match status" value="1"/>
</dbReference>
<keyword evidence="11" id="KW-0805">Transcription regulation</keyword>
<evidence type="ECO:0000313" key="21">
    <source>
        <dbReference type="EMBL" id="KAK3087350.1"/>
    </source>
</evidence>
<reference evidence="21" key="1">
    <citation type="submission" date="2019-08" db="EMBL/GenBank/DDBJ databases">
        <title>The improved chromosome-level genome for the pearl oyster Pinctada fucata martensii using PacBio sequencing and Hi-C.</title>
        <authorList>
            <person name="Zheng Z."/>
        </authorList>
    </citation>
    <scope>NUCLEOTIDE SEQUENCE</scope>
    <source>
        <strain evidence="21">ZZ-2019</strain>
        <tissue evidence="21">Adductor muscle</tissue>
    </source>
</reference>
<evidence type="ECO:0000259" key="20">
    <source>
        <dbReference type="PROSITE" id="PS51194"/>
    </source>
</evidence>
<keyword evidence="4" id="KW-0597">Phosphoprotein</keyword>
<feature type="region of interest" description="Disordered" evidence="18">
    <location>
        <begin position="864"/>
        <end position="883"/>
    </location>
</feature>
<feature type="compositionally biased region" description="Basic and acidic residues" evidence="18">
    <location>
        <begin position="14"/>
        <end position="34"/>
    </location>
</feature>
<gene>
    <name evidence="21" type="ORF">FSP39_004956</name>
</gene>
<evidence type="ECO:0000256" key="13">
    <source>
        <dbReference type="ARBA" id="ARBA00023163"/>
    </source>
</evidence>
<evidence type="ECO:0000256" key="4">
    <source>
        <dbReference type="ARBA" id="ARBA00022553"/>
    </source>
</evidence>
<dbReference type="GO" id="GO:0004386">
    <property type="term" value="F:helicase activity"/>
    <property type="evidence" value="ECO:0007669"/>
    <property type="project" value="UniProtKB-KW"/>
</dbReference>
<dbReference type="GO" id="GO:0005524">
    <property type="term" value="F:ATP binding"/>
    <property type="evidence" value="ECO:0007669"/>
    <property type="project" value="UniProtKB-KW"/>
</dbReference>
<feature type="domain" description="Helicase C-terminal" evidence="20">
    <location>
        <begin position="657"/>
        <end position="827"/>
    </location>
</feature>
<dbReference type="GO" id="GO:0016787">
    <property type="term" value="F:hydrolase activity"/>
    <property type="evidence" value="ECO:0007669"/>
    <property type="project" value="UniProtKB-KW"/>
</dbReference>
<dbReference type="EMBL" id="VSWD01000011">
    <property type="protein sequence ID" value="KAK3087350.1"/>
    <property type="molecule type" value="Genomic_DNA"/>
</dbReference>
<dbReference type="GO" id="GO:0003682">
    <property type="term" value="F:chromatin binding"/>
    <property type="evidence" value="ECO:0007669"/>
    <property type="project" value="TreeGrafter"/>
</dbReference>
<keyword evidence="7" id="KW-0498">Mitosis</keyword>
<evidence type="ECO:0000256" key="18">
    <source>
        <dbReference type="SAM" id="MobiDB-lite"/>
    </source>
</evidence>
<dbReference type="SMART" id="SM00487">
    <property type="entry name" value="DEXDc"/>
    <property type="match status" value="1"/>
</dbReference>
<sequence>METIHASRTSPSKALEDAEAPKEEAHGLELDIKVEKTMASSEIKSAEEKMSGSVREDDDGVLTGAMMEEEKVMHQQVEQEESEIKKKQDKLWGEMDQADRETRYKRLQFLLKKSNMYTQYLLQRMDAQEEEERKKRERKKKKEEKVKMKENLPVTASSTNTRSTDDDKTEPNKTPKEEESSPSQESTNKDLAQFNLFQPSKKKKSEPSTASCDIDTKSEVLDNLNDSVTEQDSSQEISKDSNQESEKMSDIEKPLLFTGGELRQYQLEGFSWLKTLYENGVNGILADEMGLGKTVQCIALISHIVNMRVVGPFLVCAPLSTLPNWYSEFRRFAPKVPVVLYHGTKDERDRKRVKIRRLVSVTPEVQVYPVVITSYEVTIRDRKVLQNFDWKYLIVDEGHRIKNTQCRLIKELRMYRNTHRLLLTGTPLQNNLSELWSLLNYLLPEIFDDLGSFETWLDVERISSSNAEEKIVKEEEEKNILSMLHQILTPFMLRRLKQDVDLVIPPKKEILVYAHLTELQQRTYKAVVDRTIFNNDEEEDKKENIEVNEKGKPVRRAAKKKIDYSLMGDSVETPDDIGRDDEELDGWIQAMAENTTNTNEKIEQKVKKTTGNRSLRNIMMQLRKCCNHPYLIDYPLDKYENFKVDENLVECCGKMKMLDRLLTELKKRGHRVLVFSQMTKMLDIIQDYCHLRKHEFCRLDGSFSLEDRQVSIEDFNKYEDVFLFLVSTRAGGLGINLTAADTVIIYDSDWNPQCDLQAQDRCHRIGQTKPVVVYRLVTANTIDQKIVERATAKRRLEKMVIHKGKFKHGIQKKFSETTKPLNPKDLLDLLQSKDHEMEIQSQNLSKKEIDILIDRSDLWEKFKNVSGKPENKSEKGKKKVSTEAKEIEGVFKVVE</sequence>
<evidence type="ECO:0000256" key="3">
    <source>
        <dbReference type="ARBA" id="ARBA00022473"/>
    </source>
</evidence>
<keyword evidence="13" id="KW-0804">Transcription</keyword>
<evidence type="ECO:0000256" key="1">
    <source>
        <dbReference type="ARBA" id="ARBA00004123"/>
    </source>
</evidence>
<evidence type="ECO:0000256" key="6">
    <source>
        <dbReference type="ARBA" id="ARBA00022741"/>
    </source>
</evidence>
<keyword evidence="14" id="KW-0539">Nucleus</keyword>
<dbReference type="InterPro" id="IPR000330">
    <property type="entry name" value="SNF2_N"/>
</dbReference>
<organism evidence="21 22">
    <name type="scientific">Pinctada imbricata</name>
    <name type="common">Atlantic pearl-oyster</name>
    <name type="synonym">Pinctada martensii</name>
    <dbReference type="NCBI Taxonomy" id="66713"/>
    <lineage>
        <taxon>Eukaryota</taxon>
        <taxon>Metazoa</taxon>
        <taxon>Spiralia</taxon>
        <taxon>Lophotrochozoa</taxon>
        <taxon>Mollusca</taxon>
        <taxon>Bivalvia</taxon>
        <taxon>Autobranchia</taxon>
        <taxon>Pteriomorphia</taxon>
        <taxon>Pterioida</taxon>
        <taxon>Pterioidea</taxon>
        <taxon>Pteriidae</taxon>
        <taxon>Pinctada</taxon>
    </lineage>
</organism>
<keyword evidence="5" id="KW-0132">Cell division</keyword>
<dbReference type="FunFam" id="3.40.50.10810:FF:000015">
    <property type="entry name" value="lymphoid-specific helicase isoform X1"/>
    <property type="match status" value="1"/>
</dbReference>
<feature type="compositionally biased region" description="Basic and acidic residues" evidence="18">
    <location>
        <begin position="82"/>
        <end position="99"/>
    </location>
</feature>
<protein>
    <recommendedName>
        <fullName evidence="17">Proliferation-associated SNF2-like protein</fullName>
    </recommendedName>
</protein>
<dbReference type="PROSITE" id="PS51192">
    <property type="entry name" value="HELICASE_ATP_BIND_1"/>
    <property type="match status" value="1"/>
</dbReference>
<evidence type="ECO:0000256" key="16">
    <source>
        <dbReference type="ARBA" id="ARBA00053349"/>
    </source>
</evidence>
<evidence type="ECO:0000256" key="10">
    <source>
        <dbReference type="ARBA" id="ARBA00022840"/>
    </source>
</evidence>
<dbReference type="GO" id="GO:0031508">
    <property type="term" value="P:pericentric heterochromatin formation"/>
    <property type="evidence" value="ECO:0007669"/>
    <property type="project" value="TreeGrafter"/>
</dbReference>
<dbReference type="GO" id="GO:0005721">
    <property type="term" value="C:pericentric heterochromatin"/>
    <property type="evidence" value="ECO:0007669"/>
    <property type="project" value="TreeGrafter"/>
</dbReference>
<keyword evidence="9" id="KW-0347">Helicase</keyword>
<comment type="caution">
    <text evidence="21">The sequence shown here is derived from an EMBL/GenBank/DDBJ whole genome shotgun (WGS) entry which is preliminary data.</text>
</comment>
<evidence type="ECO:0000256" key="8">
    <source>
        <dbReference type="ARBA" id="ARBA00022801"/>
    </source>
</evidence>
<keyword evidence="6" id="KW-0547">Nucleotide-binding</keyword>
<dbReference type="Pfam" id="PF00271">
    <property type="entry name" value="Helicase_C"/>
    <property type="match status" value="1"/>
</dbReference>
<keyword evidence="22" id="KW-1185">Reference proteome</keyword>
<evidence type="ECO:0000256" key="17">
    <source>
        <dbReference type="ARBA" id="ARBA00081399"/>
    </source>
</evidence>
<keyword evidence="12" id="KW-0175">Coiled coil</keyword>
<comment type="similarity">
    <text evidence="2">Belongs to the SNF2/RAD54 helicase family.</text>
</comment>
<dbReference type="Proteomes" id="UP001186944">
    <property type="component" value="Unassembled WGS sequence"/>
</dbReference>
<keyword evidence="15" id="KW-0131">Cell cycle</keyword>
<dbReference type="AlphaFoldDB" id="A0AA88XL11"/>
<dbReference type="PANTHER" id="PTHR47161">
    <property type="entry name" value="LYMPHOID-SPECIFIC HELICASE"/>
    <property type="match status" value="1"/>
</dbReference>
<keyword evidence="8" id="KW-0378">Hydrolase</keyword>
<dbReference type="InterPro" id="IPR038718">
    <property type="entry name" value="SNF2-like_sf"/>
</dbReference>
<dbReference type="FunFam" id="3.40.50.300:FF:000577">
    <property type="entry name" value="lymphoid-specific helicase isoform X1"/>
    <property type="match status" value="1"/>
</dbReference>
<keyword evidence="10" id="KW-0067">ATP-binding</keyword>
<dbReference type="GO" id="GO:0051301">
    <property type="term" value="P:cell division"/>
    <property type="evidence" value="ECO:0007669"/>
    <property type="project" value="UniProtKB-KW"/>
</dbReference>
<feature type="compositionally biased region" description="Polar residues" evidence="18">
    <location>
        <begin position="1"/>
        <end position="12"/>
    </location>
</feature>
<evidence type="ECO:0000256" key="15">
    <source>
        <dbReference type="ARBA" id="ARBA00023306"/>
    </source>
</evidence>
<feature type="region of interest" description="Disordered" evidence="18">
    <location>
        <begin position="76"/>
        <end position="99"/>
    </location>
</feature>
<dbReference type="InterPro" id="IPR014001">
    <property type="entry name" value="Helicase_ATP-bd"/>
</dbReference>
<feature type="compositionally biased region" description="Polar residues" evidence="18">
    <location>
        <begin position="224"/>
        <end position="236"/>
    </location>
</feature>
<dbReference type="InterPro" id="IPR049730">
    <property type="entry name" value="SNF2/RAD54-like_C"/>
</dbReference>
<dbReference type="Pfam" id="PF00176">
    <property type="entry name" value="SNF2-rel_dom"/>
    <property type="match status" value="1"/>
</dbReference>
<dbReference type="Gene3D" id="3.40.50.10810">
    <property type="entry name" value="Tandem AAA-ATPase domain"/>
    <property type="match status" value="1"/>
</dbReference>
<feature type="domain" description="Helicase ATP-binding" evidence="19">
    <location>
        <begin position="274"/>
        <end position="445"/>
    </location>
</feature>
<feature type="region of interest" description="Disordered" evidence="18">
    <location>
        <begin position="1"/>
        <end position="34"/>
    </location>
</feature>
<dbReference type="Gene3D" id="3.40.50.300">
    <property type="entry name" value="P-loop containing nucleotide triphosphate hydrolases"/>
    <property type="match status" value="1"/>
</dbReference>
<evidence type="ECO:0000313" key="22">
    <source>
        <dbReference type="Proteomes" id="UP001186944"/>
    </source>
</evidence>
<feature type="region of interest" description="Disordered" evidence="18">
    <location>
        <begin position="125"/>
        <end position="250"/>
    </location>
</feature>
<proteinExistence type="inferred from homology"/>
<evidence type="ECO:0000256" key="9">
    <source>
        <dbReference type="ARBA" id="ARBA00022806"/>
    </source>
</evidence>
<dbReference type="PANTHER" id="PTHR47161:SF1">
    <property type="entry name" value="LYMPHOID-SPECIFIC HELICASE"/>
    <property type="match status" value="1"/>
</dbReference>
<evidence type="ECO:0000259" key="19">
    <source>
        <dbReference type="PROSITE" id="PS51192"/>
    </source>
</evidence>
<dbReference type="GO" id="GO:0005634">
    <property type="term" value="C:nucleus"/>
    <property type="evidence" value="ECO:0007669"/>
    <property type="project" value="UniProtKB-SubCell"/>
</dbReference>
<dbReference type="InterPro" id="IPR001650">
    <property type="entry name" value="Helicase_C-like"/>
</dbReference>
<evidence type="ECO:0000256" key="5">
    <source>
        <dbReference type="ARBA" id="ARBA00022618"/>
    </source>
</evidence>
<comment type="subcellular location">
    <subcellularLocation>
        <location evidence="1">Nucleus</location>
    </subcellularLocation>
</comment>
<evidence type="ECO:0000256" key="2">
    <source>
        <dbReference type="ARBA" id="ARBA00007025"/>
    </source>
</evidence>
<dbReference type="SMART" id="SM00490">
    <property type="entry name" value="HELICc"/>
    <property type="match status" value="1"/>
</dbReference>
<evidence type="ECO:0000256" key="12">
    <source>
        <dbReference type="ARBA" id="ARBA00023054"/>
    </source>
</evidence>
<dbReference type="SUPFAM" id="SSF52540">
    <property type="entry name" value="P-loop containing nucleoside triphosphate hydrolases"/>
    <property type="match status" value="2"/>
</dbReference>
<feature type="compositionally biased region" description="Basic and acidic residues" evidence="18">
    <location>
        <begin position="163"/>
        <end position="179"/>
    </location>
</feature>
<dbReference type="InterPro" id="IPR027417">
    <property type="entry name" value="P-loop_NTPase"/>
</dbReference>
<keyword evidence="3" id="KW-0217">Developmental protein</keyword>
<dbReference type="GO" id="GO:0044027">
    <property type="term" value="P:negative regulation of gene expression via chromosomal CpG island methylation"/>
    <property type="evidence" value="ECO:0007669"/>
    <property type="project" value="TreeGrafter"/>
</dbReference>
<evidence type="ECO:0000256" key="7">
    <source>
        <dbReference type="ARBA" id="ARBA00022776"/>
    </source>
</evidence>
<comment type="function">
    <text evidence="16">Plays an essential role in normal development and survival. Involved in regulation of the expansion or survival of lymphoid cells. Required for de novo or maintenance DNA methylation. May control silencing of the imprinted CDKN1C gene through DNA methylation. May play a role in formation and organization of heterochromatin, implying a functional role in the regulation of transcription and mitosis.</text>
</comment>
<evidence type="ECO:0000256" key="14">
    <source>
        <dbReference type="ARBA" id="ARBA00023242"/>
    </source>
</evidence>
<dbReference type="GO" id="GO:0006346">
    <property type="term" value="P:DNA methylation-dependent constitutive heterochromatin formation"/>
    <property type="evidence" value="ECO:0007669"/>
    <property type="project" value="TreeGrafter"/>
</dbReference>
<feature type="compositionally biased region" description="Basic and acidic residues" evidence="18">
    <location>
        <begin position="237"/>
        <end position="250"/>
    </location>
</feature>